<evidence type="ECO:0000313" key="10">
    <source>
        <dbReference type="EMBL" id="NMM61840.1"/>
    </source>
</evidence>
<keyword evidence="5" id="KW-0408">Iron</keyword>
<dbReference type="RefSeq" id="WP_169296449.1">
    <property type="nucleotide sequence ID" value="NZ_JABBNI010000008.1"/>
</dbReference>
<dbReference type="Gene3D" id="3.90.1010.20">
    <property type="match status" value="2"/>
</dbReference>
<reference evidence="10 11" key="2">
    <citation type="submission" date="2020-06" db="EMBL/GenBank/DDBJ databases">
        <title>Complete Genome Sequence of Clostridium muelleri sp. nov. P21T, an Acid-Alcohol Producing Acetogen Isolated from Old Hay.</title>
        <authorList>
            <person name="Duncan K.E."/>
            <person name="Tanner R.S."/>
        </authorList>
    </citation>
    <scope>NUCLEOTIDE SEQUENCE [LARGE SCALE GENOMIC DNA]</scope>
    <source>
        <strain evidence="10 11">P21</strain>
    </source>
</reference>
<evidence type="ECO:0000256" key="1">
    <source>
        <dbReference type="ARBA" id="ARBA00022448"/>
    </source>
</evidence>
<keyword evidence="8" id="KW-0812">Transmembrane</keyword>
<dbReference type="InterPro" id="IPR007329">
    <property type="entry name" value="FMN-bd"/>
</dbReference>
<dbReference type="InterPro" id="IPR051684">
    <property type="entry name" value="Electron_Trans/Redox"/>
</dbReference>
<dbReference type="SUPFAM" id="SSF54862">
    <property type="entry name" value="4Fe-4S ferredoxins"/>
    <property type="match status" value="1"/>
</dbReference>
<keyword evidence="3" id="KW-0479">Metal-binding</keyword>
<organism evidence="10 11">
    <name type="scientific">Clostridium muellerianum</name>
    <dbReference type="NCBI Taxonomy" id="2716538"/>
    <lineage>
        <taxon>Bacteria</taxon>
        <taxon>Bacillati</taxon>
        <taxon>Bacillota</taxon>
        <taxon>Clostridia</taxon>
        <taxon>Eubacteriales</taxon>
        <taxon>Clostridiaceae</taxon>
        <taxon>Clostridium</taxon>
    </lineage>
</organism>
<keyword evidence="2" id="KW-0004">4Fe-4S</keyword>
<evidence type="ECO:0000256" key="6">
    <source>
        <dbReference type="ARBA" id="ARBA00023014"/>
    </source>
</evidence>
<evidence type="ECO:0000256" key="4">
    <source>
        <dbReference type="ARBA" id="ARBA00022982"/>
    </source>
</evidence>
<feature type="domain" description="4Fe-4S ferredoxin-type" evidence="9">
    <location>
        <begin position="221"/>
        <end position="250"/>
    </location>
</feature>
<feature type="compositionally biased region" description="Low complexity" evidence="7">
    <location>
        <begin position="291"/>
        <end position="307"/>
    </location>
</feature>
<comment type="caution">
    <text evidence="10">The sequence shown here is derived from an EMBL/GenBank/DDBJ whole genome shotgun (WGS) entry which is preliminary data.</text>
</comment>
<evidence type="ECO:0000256" key="7">
    <source>
        <dbReference type="SAM" id="MobiDB-lite"/>
    </source>
</evidence>
<keyword evidence="4" id="KW-0249">Electron transport</keyword>
<feature type="transmembrane region" description="Helical" evidence="8">
    <location>
        <begin position="46"/>
        <end position="66"/>
    </location>
</feature>
<keyword evidence="6" id="KW-0411">Iron-sulfur</keyword>
<dbReference type="GO" id="GO:0046872">
    <property type="term" value="F:metal ion binding"/>
    <property type="evidence" value="ECO:0007669"/>
    <property type="project" value="UniProtKB-KW"/>
</dbReference>
<dbReference type="PROSITE" id="PS51379">
    <property type="entry name" value="4FE4S_FER_2"/>
    <property type="match status" value="1"/>
</dbReference>
<dbReference type="PANTHER" id="PTHR30176">
    <property type="entry name" value="FERREDOXIN-TYPE PROTEIN NAPH"/>
    <property type="match status" value="1"/>
</dbReference>
<feature type="compositionally biased region" description="Low complexity" evidence="7">
    <location>
        <begin position="399"/>
        <end position="444"/>
    </location>
</feature>
<accession>A0A7Y0EG49</accession>
<keyword evidence="8" id="KW-0472">Membrane</keyword>
<keyword evidence="1" id="KW-0813">Transport</keyword>
<keyword evidence="11" id="KW-1185">Reference proteome</keyword>
<gene>
    <name evidence="10" type="ORF">HBE96_03880</name>
</gene>
<evidence type="ECO:0000256" key="3">
    <source>
        <dbReference type="ARBA" id="ARBA00022723"/>
    </source>
</evidence>
<feature type="transmembrane region" description="Helical" evidence="8">
    <location>
        <begin position="14"/>
        <end position="34"/>
    </location>
</feature>
<dbReference type="GO" id="GO:0005886">
    <property type="term" value="C:plasma membrane"/>
    <property type="evidence" value="ECO:0007669"/>
    <property type="project" value="TreeGrafter"/>
</dbReference>
<evidence type="ECO:0000256" key="2">
    <source>
        <dbReference type="ARBA" id="ARBA00022485"/>
    </source>
</evidence>
<keyword evidence="8" id="KW-1133">Transmembrane helix</keyword>
<proteinExistence type="predicted"/>
<dbReference type="Proteomes" id="UP000537131">
    <property type="component" value="Unassembled WGS sequence"/>
</dbReference>
<protein>
    <submittedName>
        <fullName evidence="10">FMN-binding protein</fullName>
    </submittedName>
</protein>
<dbReference type="InterPro" id="IPR017896">
    <property type="entry name" value="4Fe4S_Fe-S-bd"/>
</dbReference>
<dbReference type="Pfam" id="PF12801">
    <property type="entry name" value="Fer4_5"/>
    <property type="match status" value="2"/>
</dbReference>
<dbReference type="AlphaFoldDB" id="A0A7Y0EG49"/>
<dbReference type="Pfam" id="PF04205">
    <property type="entry name" value="FMN_bind"/>
    <property type="match status" value="2"/>
</dbReference>
<dbReference type="EMBL" id="JABBNI010000008">
    <property type="protein sequence ID" value="NMM61840.1"/>
    <property type="molecule type" value="Genomic_DNA"/>
</dbReference>
<sequence length="533" mass="57785">MKKKVSKLQILRSIVQIICLIVLPGLFTLSFSEIGKLYSMIIKGNFNFVQALPGLTAAIAVLPITILFGRFFCGWVCAFGTFNDFIYMAFQKVLKKQFTVNEQVDSILKYVKYLVLALIICFVWTMGNSTLNNYSPWNAFAQIGNFPNSIFQYTFGFILLIFIAVGAMFIERFFCRYLCPLGAIFSIVSKIRIFKIKKPNDKCGKCRLCTNNCSMGIELYKVNKVSSGECINCLKCIDVCPRKNTQASVANQEINPAFASAVAIAAFTGLYAASSALGGSVKSNMAVSTNTSNSTTISASNNVNNSSQAQYKDGTYTGVGNGFRPDLKVSVTVKNGKISDIQILSHNESRGYYEEPFNVVPKEIIETQSTQVDAVSGATRSSNGIMQAVENALSGAKANSNSTTSTNKSTDNSSNDSENIESNSTNESQNSSSTSNSTSISSTKGQYKDGTYTGVGRGFRPNLKVSVTVSGGKISNIEIVSHNESRGYYEQPFDIVPKEIIQSQSTNVDTVSGATRSSNGIISAVEDALSQAK</sequence>
<dbReference type="GO" id="GO:0010181">
    <property type="term" value="F:FMN binding"/>
    <property type="evidence" value="ECO:0007669"/>
    <property type="project" value="InterPro"/>
</dbReference>
<name>A0A7Y0EG49_9CLOT</name>
<feature type="transmembrane region" description="Helical" evidence="8">
    <location>
        <begin position="150"/>
        <end position="170"/>
    </location>
</feature>
<feature type="transmembrane region" description="Helical" evidence="8">
    <location>
        <begin position="72"/>
        <end position="90"/>
    </location>
</feature>
<reference evidence="10 11" key="1">
    <citation type="submission" date="2020-04" db="EMBL/GenBank/DDBJ databases">
        <authorList>
            <person name="Doyle D.A."/>
        </authorList>
    </citation>
    <scope>NUCLEOTIDE SEQUENCE [LARGE SCALE GENOMIC DNA]</scope>
    <source>
        <strain evidence="10 11">P21</strain>
    </source>
</reference>
<evidence type="ECO:0000259" key="9">
    <source>
        <dbReference type="PROSITE" id="PS51379"/>
    </source>
</evidence>
<evidence type="ECO:0000313" key="11">
    <source>
        <dbReference type="Proteomes" id="UP000537131"/>
    </source>
</evidence>
<dbReference type="PROSITE" id="PS00198">
    <property type="entry name" value="4FE4S_FER_1"/>
    <property type="match status" value="1"/>
</dbReference>
<dbReference type="GO" id="GO:0051539">
    <property type="term" value="F:4 iron, 4 sulfur cluster binding"/>
    <property type="evidence" value="ECO:0007669"/>
    <property type="project" value="UniProtKB-KW"/>
</dbReference>
<dbReference type="PANTHER" id="PTHR30176:SF3">
    <property type="entry name" value="FERREDOXIN-TYPE PROTEIN NAPH"/>
    <property type="match status" value="1"/>
</dbReference>
<feature type="region of interest" description="Disordered" evidence="7">
    <location>
        <begin position="291"/>
        <end position="311"/>
    </location>
</feature>
<evidence type="ECO:0000256" key="5">
    <source>
        <dbReference type="ARBA" id="ARBA00023004"/>
    </source>
</evidence>
<feature type="transmembrane region" description="Helical" evidence="8">
    <location>
        <begin position="110"/>
        <end position="130"/>
    </location>
</feature>
<feature type="region of interest" description="Disordered" evidence="7">
    <location>
        <begin position="394"/>
        <end position="459"/>
    </location>
</feature>
<dbReference type="SMART" id="SM00900">
    <property type="entry name" value="FMN_bind"/>
    <property type="match status" value="2"/>
</dbReference>
<dbReference type="InterPro" id="IPR017900">
    <property type="entry name" value="4Fe4S_Fe_S_CS"/>
</dbReference>
<evidence type="ECO:0000256" key="8">
    <source>
        <dbReference type="SAM" id="Phobius"/>
    </source>
</evidence>